<dbReference type="Gene3D" id="1.10.418.10">
    <property type="entry name" value="Calponin-like domain"/>
    <property type="match status" value="1"/>
</dbReference>
<dbReference type="Proteomes" id="UP001187315">
    <property type="component" value="Unassembled WGS sequence"/>
</dbReference>
<dbReference type="FunFam" id="1.10.418.10:FF:000009">
    <property type="entry name" value="smoothelin isoform X2"/>
    <property type="match status" value="1"/>
</dbReference>
<dbReference type="PROSITE" id="PS50021">
    <property type="entry name" value="CH"/>
    <property type="match status" value="1"/>
</dbReference>
<feature type="compositionally biased region" description="Polar residues" evidence="5">
    <location>
        <begin position="643"/>
        <end position="655"/>
    </location>
</feature>
<dbReference type="PANTHER" id="PTHR23167:SF37">
    <property type="entry name" value="SMOOTHELIN-LIKE PROTEIN 2"/>
    <property type="match status" value="1"/>
</dbReference>
<feature type="compositionally biased region" description="Polar residues" evidence="5">
    <location>
        <begin position="334"/>
        <end position="345"/>
    </location>
</feature>
<protein>
    <recommendedName>
        <fullName evidence="6">Calponin-homology (CH) domain-containing protein</fullName>
    </recommendedName>
</protein>
<evidence type="ECO:0000256" key="2">
    <source>
        <dbReference type="ARBA" id="ARBA00023054"/>
    </source>
</evidence>
<comment type="similarity">
    <text evidence="3">Belongs to the smoothelin family.</text>
</comment>
<reference evidence="7" key="1">
    <citation type="submission" date="2023-08" db="EMBL/GenBank/DDBJ databases">
        <title>Pelteobagrus vachellii genome.</title>
        <authorList>
            <person name="Liu H."/>
        </authorList>
    </citation>
    <scope>NUCLEOTIDE SEQUENCE</scope>
    <source>
        <strain evidence="7">PRFRI_2022a</strain>
        <tissue evidence="7">Muscle</tissue>
    </source>
</reference>
<feature type="compositionally biased region" description="Basic and acidic residues" evidence="5">
    <location>
        <begin position="1028"/>
        <end position="1040"/>
    </location>
</feature>
<dbReference type="PANTHER" id="PTHR23167">
    <property type="entry name" value="CALPONIN HOMOLOGY DOMAIN-CONTAINING PROTEIN DDB_G0272472-RELATED"/>
    <property type="match status" value="1"/>
</dbReference>
<feature type="compositionally biased region" description="Low complexity" evidence="5">
    <location>
        <begin position="141"/>
        <end position="159"/>
    </location>
</feature>
<feature type="region of interest" description="Disordered" evidence="5">
    <location>
        <begin position="583"/>
        <end position="657"/>
    </location>
</feature>
<feature type="domain" description="Calponin-homology (CH)" evidence="6">
    <location>
        <begin position="1054"/>
        <end position="1161"/>
    </location>
</feature>
<dbReference type="InterPro" id="IPR036872">
    <property type="entry name" value="CH_dom_sf"/>
</dbReference>
<dbReference type="SMART" id="SM00033">
    <property type="entry name" value="CH"/>
    <property type="match status" value="1"/>
</dbReference>
<feature type="compositionally biased region" description="Low complexity" evidence="5">
    <location>
        <begin position="603"/>
        <end position="613"/>
    </location>
</feature>
<feature type="compositionally biased region" description="Polar residues" evidence="5">
    <location>
        <begin position="996"/>
        <end position="1018"/>
    </location>
</feature>
<feature type="region of interest" description="Disordered" evidence="5">
    <location>
        <begin position="845"/>
        <end position="965"/>
    </location>
</feature>
<evidence type="ECO:0000256" key="1">
    <source>
        <dbReference type="ARBA" id="ARBA00022553"/>
    </source>
</evidence>
<evidence type="ECO:0000256" key="5">
    <source>
        <dbReference type="SAM" id="MobiDB-lite"/>
    </source>
</evidence>
<organism evidence="7 8">
    <name type="scientific">Tachysurus vachellii</name>
    <name type="common">Darkbarbel catfish</name>
    <name type="synonym">Pelteobagrus vachellii</name>
    <dbReference type="NCBI Taxonomy" id="175792"/>
    <lineage>
        <taxon>Eukaryota</taxon>
        <taxon>Metazoa</taxon>
        <taxon>Chordata</taxon>
        <taxon>Craniata</taxon>
        <taxon>Vertebrata</taxon>
        <taxon>Euteleostomi</taxon>
        <taxon>Actinopterygii</taxon>
        <taxon>Neopterygii</taxon>
        <taxon>Teleostei</taxon>
        <taxon>Ostariophysi</taxon>
        <taxon>Siluriformes</taxon>
        <taxon>Bagridae</taxon>
        <taxon>Tachysurus</taxon>
    </lineage>
</organism>
<keyword evidence="1" id="KW-0597">Phosphoprotein</keyword>
<dbReference type="Pfam" id="PF00307">
    <property type="entry name" value="CH"/>
    <property type="match status" value="1"/>
</dbReference>
<dbReference type="InterPro" id="IPR050540">
    <property type="entry name" value="F-actin_Monoox_Mical"/>
</dbReference>
<feature type="compositionally biased region" description="Basic and acidic residues" evidence="5">
    <location>
        <begin position="353"/>
        <end position="364"/>
    </location>
</feature>
<feature type="region of interest" description="Disordered" evidence="5">
    <location>
        <begin position="141"/>
        <end position="188"/>
    </location>
</feature>
<proteinExistence type="inferred from homology"/>
<accession>A0AA88LNW8</accession>
<dbReference type="SUPFAM" id="SSF47576">
    <property type="entry name" value="Calponin-homology domain, CH-domain"/>
    <property type="match status" value="1"/>
</dbReference>
<dbReference type="AlphaFoldDB" id="A0AA88LNW8"/>
<evidence type="ECO:0000256" key="3">
    <source>
        <dbReference type="ARBA" id="ARBA00061655"/>
    </source>
</evidence>
<feature type="region of interest" description="Disordered" evidence="5">
    <location>
        <begin position="977"/>
        <end position="1049"/>
    </location>
</feature>
<feature type="compositionally biased region" description="Polar residues" evidence="5">
    <location>
        <begin position="845"/>
        <end position="857"/>
    </location>
</feature>
<feature type="compositionally biased region" description="Polar residues" evidence="5">
    <location>
        <begin position="935"/>
        <end position="961"/>
    </location>
</feature>
<evidence type="ECO:0000313" key="8">
    <source>
        <dbReference type="Proteomes" id="UP001187315"/>
    </source>
</evidence>
<comment type="caution">
    <text evidence="7">The sequence shown here is derived from an EMBL/GenBank/DDBJ whole genome shotgun (WGS) entry which is preliminary data.</text>
</comment>
<sequence>MESIKGSGSGENDTGVLGQFERALRLVVREIHVDVATFKRNVEQRLDEACKGAKPIENMVSRLQEENQQLKEKLEALSKLVDTLPWIAINPSSQRNHDLHDVQVQTQIQAERCSTGTAASVEEEESCDPAEAYLIGGSVCVDSESSSSRSSPTASVTSTINMDVTSREVGEEDEDQLTSAGLENEPEKVQEYSGLSGYSEYSVSQDVMSSLSGQHVTMSVAKTTRQRPLTATSRARELAVQTSKSQLTSKTEEMKQSNDSQTMSVVLMEASQKSKSAESCPLCPTSPQPWRMQHNPHSILTKLIPPPAQFRQTVEIYTPEPNTESHHESEEGQEVNNNFTTQSPLHQLPPEKVSPKRVEERSSFENEITLEAQEVTSMVRNLEVTGKPNLMSDKDTDVTTAQSGQLTKQNADLSFSKSALDTITSGKNLQMDVSNNVSATRKFSESTFRTERLLSSQMLRSTANVQSSLGSMTEHQQPVSIMNMPLSPKSLRSTNQIPTPFKPPCTTEATESPFKASEPSASVYNNRVAPFSVTSPISKGHLESSFRDAQAEKMSSTSSLDQDQAAVMESQVLFQSATSNLNVLMSPNSKTKPTRFNLDEHSSTNWNSTPSPTMVKKPLLAVHSAVSDKISSPDNNEDREPSSKATPHTTVSSFTPGKILSNHNLVHHLDTSLIRSHSVVHQNSAETSSVTSELSKTQHPVQLQQEMKLTEDSFFHHQPSTGFQKRADSPTGSEYSGYSSVYSSVSDNGQHMTSAQPIATFITCLSPRRHRRAANQNGEKMITSSHTEASTESREGRSLMTRVFSHPQLSISCQTRRADSPPDSEYSGYSSVYSSVSQEVRSVVDASTTTATPQAPVTSMIRMSPKPVRRSANPSSSLPNPSPPLKAKVFGQSTLSTKSYPPMIEPSTKSGMSQDMKSSLSSQYPAISSPRLSGIRNNQIPQSPKSVSRSSNISQPNTTPHFNPLLFSKSATDTAVSKPSTIVDSPSRPVSAVKPWTSSQKINTSSPGYPDKGSSTFSKPAYFSDSKPVSEKDNNVESRPKLRRSQSLNASSASSIKQLLLDWCRSKTIGYQHIDIRNFSSSWSDGMAFCALVHSFFPNEFDYNELNPAHQKHNLDLAFTTAEEKADCTRLIEVDDMMAMGSNPDPMCVFTYVQSLYNHLKRFE</sequence>
<evidence type="ECO:0000256" key="4">
    <source>
        <dbReference type="SAM" id="Coils"/>
    </source>
</evidence>
<evidence type="ECO:0000313" key="7">
    <source>
        <dbReference type="EMBL" id="KAK2816272.1"/>
    </source>
</evidence>
<name>A0AA88LNW8_TACVA</name>
<feature type="compositionally biased region" description="Polar residues" evidence="5">
    <location>
        <begin position="907"/>
        <end position="926"/>
    </location>
</feature>
<keyword evidence="2 4" id="KW-0175">Coiled coil</keyword>
<feature type="coiled-coil region" evidence="4">
    <location>
        <begin position="53"/>
        <end position="83"/>
    </location>
</feature>
<dbReference type="EMBL" id="JAVHJS010000025">
    <property type="protein sequence ID" value="KAK2816272.1"/>
    <property type="molecule type" value="Genomic_DNA"/>
</dbReference>
<gene>
    <name evidence="7" type="ORF">Q7C36_022543</name>
</gene>
<evidence type="ECO:0000259" key="6">
    <source>
        <dbReference type="PROSITE" id="PS50021"/>
    </source>
</evidence>
<dbReference type="InterPro" id="IPR001715">
    <property type="entry name" value="CH_dom"/>
</dbReference>
<keyword evidence="8" id="KW-1185">Reference proteome</keyword>
<feature type="region of interest" description="Disordered" evidence="5">
    <location>
        <begin position="321"/>
        <end position="365"/>
    </location>
</feature>